<evidence type="ECO:0000313" key="2">
    <source>
        <dbReference type="Proteomes" id="UP000296201"/>
    </source>
</evidence>
<name>A0A4P7NY87_9GAMM</name>
<keyword evidence="1" id="KW-0282">Flagellum</keyword>
<accession>A0A4P7NY87</accession>
<keyword evidence="2" id="KW-1185">Reference proteome</keyword>
<keyword evidence="1" id="KW-0969">Cilium</keyword>
<gene>
    <name evidence="1" type="ORF">GHNINEIG_00752</name>
</gene>
<reference evidence="1 2" key="1">
    <citation type="submission" date="2018-08" db="EMBL/GenBank/DDBJ databases">
        <title>Horizontal acquisition of hydrogen conversion ability and other habitat adaptations in Hydrogenovibrio crunogenus strains.</title>
        <authorList>
            <person name="Gonnella G."/>
            <person name="Adam N."/>
            <person name="Perner M."/>
        </authorList>
    </citation>
    <scope>NUCLEOTIDE SEQUENCE [LARGE SCALE GENOMIC DNA]</scope>
    <source>
        <strain evidence="1 2">SP-41</strain>
    </source>
</reference>
<dbReference type="AlphaFoldDB" id="A0A4P7NY87"/>
<protein>
    <submittedName>
        <fullName evidence="1">Flagellar hook-length control protein FliK</fullName>
    </submittedName>
</protein>
<organism evidence="1 2">
    <name type="scientific">Hydrogenovibrio crunogenus</name>
    <dbReference type="NCBI Taxonomy" id="39765"/>
    <lineage>
        <taxon>Bacteria</taxon>
        <taxon>Pseudomonadati</taxon>
        <taxon>Pseudomonadota</taxon>
        <taxon>Gammaproteobacteria</taxon>
        <taxon>Thiotrichales</taxon>
        <taxon>Piscirickettsiaceae</taxon>
        <taxon>Hydrogenovibrio</taxon>
    </lineage>
</organism>
<dbReference type="Proteomes" id="UP000296201">
    <property type="component" value="Chromosome"/>
</dbReference>
<dbReference type="EMBL" id="CP032096">
    <property type="protein sequence ID" value="QBZ82717.1"/>
    <property type="molecule type" value="Genomic_DNA"/>
</dbReference>
<keyword evidence="1" id="KW-0966">Cell projection</keyword>
<dbReference type="RefSeq" id="WP_135795399.1">
    <property type="nucleotide sequence ID" value="NZ_CP032096.1"/>
</dbReference>
<evidence type="ECO:0000313" key="1">
    <source>
        <dbReference type="EMBL" id="QBZ82717.1"/>
    </source>
</evidence>
<sequence>MALTPTGASPNLTLNATSAQALKLAIGSTYTVNITKVDGNQVNFTLAGKPLTATTQQPLTEGKPLTVKVTQTQPNLVLQIQPKSLPVDTAAKNQALMQSAFRQLLPNQIPIAQGVQQLTSLTNTGLLPSAIQSQLSSLLEQLFKPSAQTSAKELKRQLLSSGLFLESSLSKSGKPHPGDFKAKLLQLLQMVNQTPSNKQPELSRLSTLLNQTLNRLTLQQLQTIESAHLTNIQLPLAPNDHLQEISIDIRKQKKATPPLWEVIMNLQLPAGELSSKLVIQEDVVSIMLWADNTTLENTVSDKLPKLKEQFHEALIPLKHIMMSKEKPTNTTQAEKVALIDIHI</sequence>
<proteinExistence type="predicted"/>
<dbReference type="OrthoDB" id="5615488at2"/>